<evidence type="ECO:0000313" key="2">
    <source>
        <dbReference type="Proteomes" id="UP000276991"/>
    </source>
</evidence>
<accession>A0A498T0W2</accession>
<dbReference type="STRING" id="6277.A0A498T0W2"/>
<reference evidence="1 2" key="1">
    <citation type="submission" date="2018-08" db="EMBL/GenBank/DDBJ databases">
        <authorList>
            <person name="Laetsch R D."/>
            <person name="Stevens L."/>
            <person name="Kumar S."/>
            <person name="Blaxter L. M."/>
        </authorList>
    </citation>
    <scope>NUCLEOTIDE SEQUENCE [LARGE SCALE GENOMIC DNA]</scope>
</reference>
<sequence length="182" mass="21519">MHIIHGCFKSDNILVAKRIIYKPQLDTLRSGATLLVKVANWDFAIRNTDGTKYGGQYINEKKVVTDGYYTCEPWNYEIDRMGFANIVSELICNQTLRYLRCKNGSYIPLLNLKRNWSMYELWSDLFYKCLKMELYSWDELIDVLAEAIDTSIDENGDQWIRSTAEYNVLFRELFRKNSQFYP</sequence>
<dbReference type="EMBL" id="UPTC01004316">
    <property type="protein sequence ID" value="VBB34892.1"/>
    <property type="molecule type" value="Genomic_DNA"/>
</dbReference>
<name>A0A498T0W2_ACAVI</name>
<gene>
    <name evidence="1" type="ORF">NAV_LOCUS9683</name>
</gene>
<dbReference type="Gene3D" id="1.10.510.10">
    <property type="entry name" value="Transferase(Phosphotransferase) domain 1"/>
    <property type="match status" value="1"/>
</dbReference>
<evidence type="ECO:0000313" key="1">
    <source>
        <dbReference type="EMBL" id="VBB34892.1"/>
    </source>
</evidence>
<evidence type="ECO:0008006" key="3">
    <source>
        <dbReference type="Google" id="ProtNLM"/>
    </source>
</evidence>
<protein>
    <recommendedName>
        <fullName evidence="3">Protein kinase domain-containing protein</fullName>
    </recommendedName>
</protein>
<keyword evidence="2" id="KW-1185">Reference proteome</keyword>
<dbReference type="SUPFAM" id="SSF56112">
    <property type="entry name" value="Protein kinase-like (PK-like)"/>
    <property type="match status" value="1"/>
</dbReference>
<organism evidence="1 2">
    <name type="scientific">Acanthocheilonema viteae</name>
    <name type="common">Filarial nematode worm</name>
    <name type="synonym">Dipetalonema viteae</name>
    <dbReference type="NCBI Taxonomy" id="6277"/>
    <lineage>
        <taxon>Eukaryota</taxon>
        <taxon>Metazoa</taxon>
        <taxon>Ecdysozoa</taxon>
        <taxon>Nematoda</taxon>
        <taxon>Chromadorea</taxon>
        <taxon>Rhabditida</taxon>
        <taxon>Spirurina</taxon>
        <taxon>Spiruromorpha</taxon>
        <taxon>Filarioidea</taxon>
        <taxon>Onchocercidae</taxon>
        <taxon>Acanthocheilonema</taxon>
    </lineage>
</organism>
<dbReference type="Proteomes" id="UP000276991">
    <property type="component" value="Unassembled WGS sequence"/>
</dbReference>
<proteinExistence type="predicted"/>
<dbReference type="AlphaFoldDB" id="A0A498T0W2"/>
<dbReference type="OrthoDB" id="5789502at2759"/>
<dbReference type="InterPro" id="IPR011009">
    <property type="entry name" value="Kinase-like_dom_sf"/>
</dbReference>